<reference evidence="2" key="1">
    <citation type="submission" date="2016-05" db="EMBL/GenBank/DDBJ databases">
        <title>Comparative genomics of biotechnologically important yeasts.</title>
        <authorList>
            <consortium name="DOE Joint Genome Institute"/>
            <person name="Riley R."/>
            <person name="Haridas S."/>
            <person name="Wolfe K.H."/>
            <person name="Lopes M.R."/>
            <person name="Hittinger C.T."/>
            <person name="Goker M."/>
            <person name="Salamov A."/>
            <person name="Wisecaver J."/>
            <person name="Long T.M."/>
            <person name="Aerts A.L."/>
            <person name="Barry K."/>
            <person name="Choi C."/>
            <person name="Clum A."/>
            <person name="Coughlan A.Y."/>
            <person name="Deshpande S."/>
            <person name="Douglass A.P."/>
            <person name="Hanson S.J."/>
            <person name="Klenk H.-P."/>
            <person name="Labutti K."/>
            <person name="Lapidus A."/>
            <person name="Lindquist E."/>
            <person name="Lipzen A."/>
            <person name="Meier-Kolthoff J.P."/>
            <person name="Ohm R.A."/>
            <person name="Otillar R.P."/>
            <person name="Pangilinan J."/>
            <person name="Peng Y."/>
            <person name="Rokas A."/>
            <person name="Rosa C.A."/>
            <person name="Scheuner C."/>
            <person name="Sibirny A.A."/>
            <person name="Slot J.C."/>
            <person name="Stielow J.B."/>
            <person name="Sun H."/>
            <person name="Kurtzman C.P."/>
            <person name="Blackwell M."/>
            <person name="Grigoriev I.V."/>
            <person name="Jeffries T.W."/>
        </authorList>
    </citation>
    <scope>NUCLEOTIDE SEQUENCE [LARGE SCALE GENOMIC DNA]</scope>
    <source>
        <strain evidence="2">NRRL Y-1933</strain>
    </source>
</reference>
<dbReference type="OrthoDB" id="421671at2759"/>
<dbReference type="InterPro" id="IPR036866">
    <property type="entry name" value="RibonucZ/Hydroxyglut_hydro"/>
</dbReference>
<keyword evidence="2" id="KW-1185">Reference proteome</keyword>
<dbReference type="SUPFAM" id="SSF56281">
    <property type="entry name" value="Metallo-hydrolase/oxidoreductase"/>
    <property type="match status" value="1"/>
</dbReference>
<dbReference type="Gene3D" id="3.60.15.10">
    <property type="entry name" value="Ribonuclease Z/Hydroxyacylglutathione hydrolase-like"/>
    <property type="match status" value="1"/>
</dbReference>
<sequence>MTYPNPLRVVTRNLTPNIVISSCSFKRFDKVNFGARMALFNYDNSVIVWSAIPYGEEVDKAIQKLTGGSAFDVTHLIIPDKEHTMAAKSFKEKYPAMKIIAMESVDLGESCPIDYTITSKYANKLIDASVLEEIGIKESAILKNFQFVYLPHHANKELVTYDFNSKILFEADLLFNLGNGEKLEQFSPETGYPEDYNPYLGWSCSSRYLHPDSTVGRFLLNKICNTAQSAEGLKTIYNWDFKLIVMCHGNVIEHDAKTKFKTLFSSVL</sequence>
<dbReference type="RefSeq" id="XP_020075569.1">
    <property type="nucleotide sequence ID" value="XM_020221476.1"/>
</dbReference>
<dbReference type="EMBL" id="KV454542">
    <property type="protein sequence ID" value="ODV66502.1"/>
    <property type="molecule type" value="Genomic_DNA"/>
</dbReference>
<dbReference type="Proteomes" id="UP000095085">
    <property type="component" value="Unassembled WGS sequence"/>
</dbReference>
<dbReference type="PANTHER" id="PTHR33835:SF1">
    <property type="entry name" value="METALLO-BETA-LACTAMASE DOMAIN-CONTAINING PROTEIN"/>
    <property type="match status" value="1"/>
</dbReference>
<evidence type="ECO:0000313" key="1">
    <source>
        <dbReference type="EMBL" id="ODV66502.1"/>
    </source>
</evidence>
<dbReference type="AlphaFoldDB" id="A0A1E4RGV5"/>
<accession>A0A1E4RGV5</accession>
<organism evidence="1 2">
    <name type="scientific">Hyphopichia burtonii NRRL Y-1933</name>
    <dbReference type="NCBI Taxonomy" id="984485"/>
    <lineage>
        <taxon>Eukaryota</taxon>
        <taxon>Fungi</taxon>
        <taxon>Dikarya</taxon>
        <taxon>Ascomycota</taxon>
        <taxon>Saccharomycotina</taxon>
        <taxon>Pichiomycetes</taxon>
        <taxon>Debaryomycetaceae</taxon>
        <taxon>Hyphopichia</taxon>
    </lineage>
</organism>
<proteinExistence type="predicted"/>
<dbReference type="GeneID" id="30996025"/>
<name>A0A1E4RGV5_9ASCO</name>
<gene>
    <name evidence="1" type="ORF">HYPBUDRAFT_153315</name>
</gene>
<dbReference type="InterPro" id="IPR025638">
    <property type="entry name" value="DUF4336"/>
</dbReference>
<evidence type="ECO:0000313" key="2">
    <source>
        <dbReference type="Proteomes" id="UP000095085"/>
    </source>
</evidence>
<dbReference type="PANTHER" id="PTHR33835">
    <property type="entry name" value="YALI0C07656P"/>
    <property type="match status" value="1"/>
</dbReference>
<protein>
    <recommendedName>
        <fullName evidence="3">Metallo-beta-lactamase domain-containing protein</fullName>
    </recommendedName>
</protein>
<evidence type="ECO:0008006" key="3">
    <source>
        <dbReference type="Google" id="ProtNLM"/>
    </source>
</evidence>